<name>A0A151ZBX0_TIELA</name>
<gene>
    <name evidence="1" type="ORF">DLAC_11719</name>
</gene>
<dbReference type="AlphaFoldDB" id="A0A151ZBX0"/>
<protein>
    <submittedName>
        <fullName evidence="1">Uncharacterized protein</fullName>
    </submittedName>
</protein>
<dbReference type="EMBL" id="LODT01000035">
    <property type="protein sequence ID" value="KYQ91447.1"/>
    <property type="molecule type" value="Genomic_DNA"/>
</dbReference>
<evidence type="ECO:0000313" key="2">
    <source>
        <dbReference type="Proteomes" id="UP000076078"/>
    </source>
</evidence>
<reference evidence="1 2" key="1">
    <citation type="submission" date="2015-12" db="EMBL/GenBank/DDBJ databases">
        <title>Dictyostelia acquired genes for synthesis and detection of signals that induce cell-type specialization by lateral gene transfer from prokaryotes.</title>
        <authorList>
            <person name="Gloeckner G."/>
            <person name="Schaap P."/>
        </authorList>
    </citation>
    <scope>NUCLEOTIDE SEQUENCE [LARGE SCALE GENOMIC DNA]</scope>
    <source>
        <strain evidence="1 2">TK</strain>
    </source>
</reference>
<dbReference type="InParanoid" id="A0A151ZBX0"/>
<evidence type="ECO:0000313" key="1">
    <source>
        <dbReference type="EMBL" id="KYQ91447.1"/>
    </source>
</evidence>
<organism evidence="1 2">
    <name type="scientific">Tieghemostelium lacteum</name>
    <name type="common">Slime mold</name>
    <name type="synonym">Dictyostelium lacteum</name>
    <dbReference type="NCBI Taxonomy" id="361077"/>
    <lineage>
        <taxon>Eukaryota</taxon>
        <taxon>Amoebozoa</taxon>
        <taxon>Evosea</taxon>
        <taxon>Eumycetozoa</taxon>
        <taxon>Dictyostelia</taxon>
        <taxon>Dictyosteliales</taxon>
        <taxon>Raperosteliaceae</taxon>
        <taxon>Tieghemostelium</taxon>
    </lineage>
</organism>
<dbReference type="Proteomes" id="UP000076078">
    <property type="component" value="Unassembled WGS sequence"/>
</dbReference>
<accession>A0A151ZBX0</accession>
<sequence>MNSNRIELPKILFIKIFKYLQYNYESIEIKIFKIYKLIRVLNRDYRDNIAPKFEYEYIIRNEFDLESLISMDISDILMANLTIYSSHVIKCLSRRYIHILLPLINHFYTCIDLGDLNFLNDPTTLQLSQIYYQLNNLLVKPRVNIETLQITFSGDFVVTSETLIEFKNLKSLKLTNISLKTWFFVVNGVEWFSKLCNLTTLHLHVLIIYQNDLINLISKSQSITSMVLERVKLTNEKLTVSTSNDLFDTLSTSKFITNFVYQNENKPIYTVNLSFKSLVNMLNTNSILKRLKLSNFVVDFEENLFISNNTIESISTSDFRIVSPNRTFHQGSLVLYWNVPSNLKELDYFENCLLDEPEYHHNHFYIQTLNYYLSDQSLKDWAHLKQILECSKHTLTILCILSTYDRRSVDFPTLFNIISNFKSITTLEIYIDVPTGPALHFIRMNIPNIKNLYIKVKPNNTTFLNLLGDVMKFNNSIENLHICDNQYYKPVFEFFKSLLPLINHQSLTLITVISIYDSSPQIDSEIDHLYNEFEKYLKLNLHHLRKLKFKTPSESDYPKYQKFVTLVHKLFLNDNWSK</sequence>
<proteinExistence type="predicted"/>
<keyword evidence="2" id="KW-1185">Reference proteome</keyword>
<comment type="caution">
    <text evidence="1">The sequence shown here is derived from an EMBL/GenBank/DDBJ whole genome shotgun (WGS) entry which is preliminary data.</text>
</comment>